<dbReference type="OMA" id="LNTYFCA"/>
<evidence type="ECO:0000313" key="2">
    <source>
        <dbReference type="Proteomes" id="UP000694843"/>
    </source>
</evidence>
<dbReference type="InterPro" id="IPR019396">
    <property type="entry name" value="TM_Fragile-X-F-assoc"/>
</dbReference>
<dbReference type="GO" id="GO:0005783">
    <property type="term" value="C:endoplasmic reticulum"/>
    <property type="evidence" value="ECO:0007669"/>
    <property type="project" value="TreeGrafter"/>
</dbReference>
<dbReference type="PANTHER" id="PTHR13568">
    <property type="entry name" value="FAM11A, B PROTEIN"/>
    <property type="match status" value="1"/>
</dbReference>
<dbReference type="OrthoDB" id="6234541at2759"/>
<reference evidence="3" key="1">
    <citation type="submission" date="2025-08" db="UniProtKB">
        <authorList>
            <consortium name="RefSeq"/>
        </authorList>
    </citation>
    <scope>IDENTIFICATION</scope>
    <source>
        <tissue evidence="3">Whole organism</tissue>
    </source>
</reference>
<keyword evidence="1" id="KW-0812">Transmembrane</keyword>
<dbReference type="PANTHER" id="PTHR13568:SF9">
    <property type="entry name" value="TRANSMEMBRANE PROTEIN 203"/>
    <property type="match status" value="1"/>
</dbReference>
<keyword evidence="1" id="KW-0472">Membrane</keyword>
<dbReference type="Proteomes" id="UP000694843">
    <property type="component" value="Unplaced"/>
</dbReference>
<proteinExistence type="predicted"/>
<name>A0A8B7PHD8_HYAAZ</name>
<organism evidence="2 3">
    <name type="scientific">Hyalella azteca</name>
    <name type="common">Amphipod</name>
    <dbReference type="NCBI Taxonomy" id="294128"/>
    <lineage>
        <taxon>Eukaryota</taxon>
        <taxon>Metazoa</taxon>
        <taxon>Ecdysozoa</taxon>
        <taxon>Arthropoda</taxon>
        <taxon>Crustacea</taxon>
        <taxon>Multicrustacea</taxon>
        <taxon>Malacostraca</taxon>
        <taxon>Eumalacostraca</taxon>
        <taxon>Peracarida</taxon>
        <taxon>Amphipoda</taxon>
        <taxon>Senticaudata</taxon>
        <taxon>Talitrida</taxon>
        <taxon>Talitroidea</taxon>
        <taxon>Hyalellidae</taxon>
        <taxon>Hyalella</taxon>
    </lineage>
</organism>
<sequence length="140" mass="15533">MLFSASELTLWFGVSLLELLIFLTCGTATAVLVMLRLTGALTSSWLVLLAPLFVSDALNAYFCVIVLIRMYLYSMLRPGVLRTMWSTGVIALSFVFKFLLCRRLDDPGGLEFSAVLAPIFILLQMLMIRACHFKTGADLA</sequence>
<gene>
    <name evidence="3" type="primary">LOC108680431</name>
</gene>
<dbReference type="GeneID" id="108680431"/>
<keyword evidence="2" id="KW-1185">Reference proteome</keyword>
<feature type="transmembrane region" description="Helical" evidence="1">
    <location>
        <begin position="45"/>
        <end position="68"/>
    </location>
</feature>
<dbReference type="AlphaFoldDB" id="A0A8B7PHD8"/>
<protein>
    <submittedName>
        <fullName evidence="3">Transmembrane protein 203-like</fullName>
    </submittedName>
</protein>
<feature type="transmembrane region" description="Helical" evidence="1">
    <location>
        <begin position="12"/>
        <end position="33"/>
    </location>
</feature>
<feature type="transmembrane region" description="Helical" evidence="1">
    <location>
        <begin position="80"/>
        <end position="100"/>
    </location>
</feature>
<dbReference type="GO" id="GO:0006874">
    <property type="term" value="P:intracellular calcium ion homeostasis"/>
    <property type="evidence" value="ECO:0007669"/>
    <property type="project" value="TreeGrafter"/>
</dbReference>
<keyword evidence="1" id="KW-1133">Transmembrane helix</keyword>
<evidence type="ECO:0000256" key="1">
    <source>
        <dbReference type="SAM" id="Phobius"/>
    </source>
</evidence>
<accession>A0A8B7PHD8</accession>
<evidence type="ECO:0000313" key="3">
    <source>
        <dbReference type="RefSeq" id="XP_018024736.1"/>
    </source>
</evidence>
<feature type="transmembrane region" description="Helical" evidence="1">
    <location>
        <begin position="112"/>
        <end position="131"/>
    </location>
</feature>
<dbReference type="RefSeq" id="XP_018024736.1">
    <property type="nucleotide sequence ID" value="XM_018169247.2"/>
</dbReference>
<dbReference type="KEGG" id="hazt:108680431"/>